<evidence type="ECO:0000313" key="1">
    <source>
        <dbReference type="EMBL" id="MFD5102576.1"/>
    </source>
</evidence>
<keyword evidence="2" id="KW-1185">Reference proteome</keyword>
<evidence type="ECO:0000313" key="2">
    <source>
        <dbReference type="Proteomes" id="UP001598448"/>
    </source>
</evidence>
<reference evidence="1 2" key="1">
    <citation type="submission" date="2024-09" db="EMBL/GenBank/DDBJ databases">
        <title>The Natural Products Discovery Center: Release of the First 8490 Sequenced Strains for Exploring Actinobacteria Biosynthetic Diversity.</title>
        <authorList>
            <person name="Kalkreuter E."/>
            <person name="Kautsar S.A."/>
            <person name="Yang D."/>
            <person name="Bader C.D."/>
            <person name="Teijaro C.N."/>
            <person name="Fluegel L."/>
            <person name="Davis C.M."/>
            <person name="Simpson J.R."/>
            <person name="Lauterbach L."/>
            <person name="Steele A.D."/>
            <person name="Gui C."/>
            <person name="Meng S."/>
            <person name="Li G."/>
            <person name="Viehrig K."/>
            <person name="Ye F."/>
            <person name="Su P."/>
            <person name="Kiefer A.F."/>
            <person name="Nichols A."/>
            <person name="Cepeda A.J."/>
            <person name="Yan W."/>
            <person name="Fan B."/>
            <person name="Jiang Y."/>
            <person name="Adhikari A."/>
            <person name="Zheng C.-J."/>
            <person name="Schuster L."/>
            <person name="Cowan T.M."/>
            <person name="Smanski M.J."/>
            <person name="Chevrette M.G."/>
            <person name="De Carvalho L.P.S."/>
            <person name="Shen B."/>
        </authorList>
    </citation>
    <scope>NUCLEOTIDE SEQUENCE [LARGE SCALE GENOMIC DNA]</scope>
    <source>
        <strain evidence="1 2">NPDC058348</strain>
    </source>
</reference>
<protein>
    <recommendedName>
        <fullName evidence="3">Ribosomal protein L7/L12 C-terminal domain-containing protein</fullName>
    </recommendedName>
</protein>
<proteinExistence type="predicted"/>
<evidence type="ECO:0008006" key="3">
    <source>
        <dbReference type="Google" id="ProtNLM"/>
    </source>
</evidence>
<dbReference type="Proteomes" id="UP001598448">
    <property type="component" value="Unassembled WGS sequence"/>
</dbReference>
<dbReference type="InterPro" id="IPR014719">
    <property type="entry name" value="Ribosomal_bL12_C/ClpS-like"/>
</dbReference>
<organism evidence="1 2">
    <name type="scientific">Streptomyces albidochromogenes</name>
    <dbReference type="NCBI Taxonomy" id="329524"/>
    <lineage>
        <taxon>Bacteria</taxon>
        <taxon>Bacillati</taxon>
        <taxon>Actinomycetota</taxon>
        <taxon>Actinomycetes</taxon>
        <taxon>Kitasatosporales</taxon>
        <taxon>Streptomycetaceae</taxon>
        <taxon>Streptomyces</taxon>
    </lineage>
</organism>
<dbReference type="RefSeq" id="WP_386719679.1">
    <property type="nucleotide sequence ID" value="NZ_JBHXIJ010000261.1"/>
</dbReference>
<gene>
    <name evidence="1" type="ORF">ACFWJN_26900</name>
</gene>
<sequence>MDTPFLVLALLTVIIVVVLAGSVADSRVRRTGRQVARLEDKIDLILDHLGISHTDPEMEQVVALLRDGKKIPAIKSYREITGADLLHAKNAVERMERDL</sequence>
<dbReference type="EMBL" id="JBHXIJ010000261">
    <property type="protein sequence ID" value="MFD5102576.1"/>
    <property type="molecule type" value="Genomic_DNA"/>
</dbReference>
<dbReference type="Gene3D" id="3.30.1390.10">
    <property type="match status" value="1"/>
</dbReference>
<accession>A0ABW6FS89</accession>
<comment type="caution">
    <text evidence="1">The sequence shown here is derived from an EMBL/GenBank/DDBJ whole genome shotgun (WGS) entry which is preliminary data.</text>
</comment>
<name>A0ABW6FS89_9ACTN</name>